<feature type="region of interest" description="Disordered" evidence="1">
    <location>
        <begin position="21"/>
        <end position="51"/>
    </location>
</feature>
<organism evidence="2 3">
    <name type="scientific">Parnassius mnemosyne</name>
    <name type="common">clouded apollo</name>
    <dbReference type="NCBI Taxonomy" id="213953"/>
    <lineage>
        <taxon>Eukaryota</taxon>
        <taxon>Metazoa</taxon>
        <taxon>Ecdysozoa</taxon>
        <taxon>Arthropoda</taxon>
        <taxon>Hexapoda</taxon>
        <taxon>Insecta</taxon>
        <taxon>Pterygota</taxon>
        <taxon>Neoptera</taxon>
        <taxon>Endopterygota</taxon>
        <taxon>Lepidoptera</taxon>
        <taxon>Glossata</taxon>
        <taxon>Ditrysia</taxon>
        <taxon>Papilionoidea</taxon>
        <taxon>Papilionidae</taxon>
        <taxon>Parnassiinae</taxon>
        <taxon>Parnassini</taxon>
        <taxon>Parnassius</taxon>
        <taxon>Driopa</taxon>
    </lineage>
</organism>
<name>A0AAV1M786_9NEOP</name>
<evidence type="ECO:0000313" key="3">
    <source>
        <dbReference type="Proteomes" id="UP001314205"/>
    </source>
</evidence>
<gene>
    <name evidence="2" type="ORF">PARMNEM_LOCUS21846</name>
</gene>
<reference evidence="2 3" key="1">
    <citation type="submission" date="2023-11" db="EMBL/GenBank/DDBJ databases">
        <authorList>
            <person name="Hedman E."/>
            <person name="Englund M."/>
            <person name="Stromberg M."/>
            <person name="Nyberg Akerstrom W."/>
            <person name="Nylinder S."/>
            <person name="Jareborg N."/>
            <person name="Kallberg Y."/>
            <person name="Kronander E."/>
        </authorList>
    </citation>
    <scope>NUCLEOTIDE SEQUENCE [LARGE SCALE GENOMIC DNA]</scope>
</reference>
<protein>
    <submittedName>
        <fullName evidence="2">Uncharacterized protein</fullName>
    </submittedName>
</protein>
<evidence type="ECO:0000313" key="2">
    <source>
        <dbReference type="EMBL" id="CAK1603476.1"/>
    </source>
</evidence>
<dbReference type="EMBL" id="CAVLGL010000148">
    <property type="protein sequence ID" value="CAK1603476.1"/>
    <property type="molecule type" value="Genomic_DNA"/>
</dbReference>
<dbReference type="AlphaFoldDB" id="A0AAV1M786"/>
<evidence type="ECO:0000256" key="1">
    <source>
        <dbReference type="SAM" id="MobiDB-lite"/>
    </source>
</evidence>
<accession>A0AAV1M786</accession>
<proteinExistence type="predicted"/>
<dbReference type="Proteomes" id="UP001314205">
    <property type="component" value="Unassembled WGS sequence"/>
</dbReference>
<sequence>MAYTRVLRKPTVCRHWTLDRLPRPEARPSPPSARVSSDIRRHGQSNFGTISTQADSFQDHVHLIIVPLRL</sequence>
<keyword evidence="3" id="KW-1185">Reference proteome</keyword>
<comment type="caution">
    <text evidence="2">The sequence shown here is derived from an EMBL/GenBank/DDBJ whole genome shotgun (WGS) entry which is preliminary data.</text>
</comment>